<keyword evidence="3" id="KW-1185">Reference proteome</keyword>
<reference evidence="2 3" key="1">
    <citation type="submission" date="2016-12" db="EMBL/GenBank/DDBJ databases">
        <title>Isolation and genomic insights into novel planktonic Zetaproteobacteria from stratified waters of the Chesapeake Bay.</title>
        <authorList>
            <person name="McAllister S.M."/>
            <person name="Kato S."/>
            <person name="Chan C.S."/>
            <person name="Chiu B.K."/>
            <person name="Field E.K."/>
        </authorList>
    </citation>
    <scope>NUCLEOTIDE SEQUENCE [LARGE SCALE GENOMIC DNA]</scope>
    <source>
        <strain evidence="2 3">CP-8</strain>
    </source>
</reference>
<name>A0A2K8L9C5_9PROT</name>
<keyword evidence="1" id="KW-0812">Transmembrane</keyword>
<feature type="transmembrane region" description="Helical" evidence="1">
    <location>
        <begin position="7"/>
        <end position="26"/>
    </location>
</feature>
<keyword evidence="1" id="KW-1133">Transmembrane helix</keyword>
<evidence type="ECO:0000256" key="1">
    <source>
        <dbReference type="SAM" id="Phobius"/>
    </source>
</evidence>
<organism evidence="2 3">
    <name type="scientific">Mariprofundus ferrinatatus</name>
    <dbReference type="NCBI Taxonomy" id="1921087"/>
    <lineage>
        <taxon>Bacteria</taxon>
        <taxon>Pseudomonadati</taxon>
        <taxon>Pseudomonadota</taxon>
        <taxon>Candidatius Mariprofundia</taxon>
        <taxon>Mariprofundales</taxon>
        <taxon>Mariprofundaceae</taxon>
        <taxon>Mariprofundus</taxon>
    </lineage>
</organism>
<dbReference type="EMBL" id="CP018800">
    <property type="protein sequence ID" value="ATX82481.1"/>
    <property type="molecule type" value="Genomic_DNA"/>
</dbReference>
<evidence type="ECO:0000313" key="3">
    <source>
        <dbReference type="Proteomes" id="UP000231637"/>
    </source>
</evidence>
<dbReference type="OrthoDB" id="1467821at2"/>
<protein>
    <recommendedName>
        <fullName evidence="4">RND transporter</fullName>
    </recommendedName>
</protein>
<sequence length="75" mass="8639">MKWLDELPWLALIAIAVLMAMLPFEPEPHLIEKLKMLADGTLSKPIDIFDLFWHLLPTVLLVVKFVRSRKKRGGS</sequence>
<keyword evidence="1" id="KW-0472">Membrane</keyword>
<evidence type="ECO:0008006" key="4">
    <source>
        <dbReference type="Google" id="ProtNLM"/>
    </source>
</evidence>
<evidence type="ECO:0000313" key="2">
    <source>
        <dbReference type="EMBL" id="ATX82481.1"/>
    </source>
</evidence>
<gene>
    <name evidence="2" type="ORF">Ga0123462_1623</name>
</gene>
<dbReference type="KEGG" id="mfn:Ga0123462_1623"/>
<dbReference type="Proteomes" id="UP000231637">
    <property type="component" value="Chromosome"/>
</dbReference>
<dbReference type="RefSeq" id="WP_100265832.1">
    <property type="nucleotide sequence ID" value="NZ_CP018800.1"/>
</dbReference>
<proteinExistence type="predicted"/>
<dbReference type="AlphaFoldDB" id="A0A2K8L9C5"/>
<feature type="transmembrane region" description="Helical" evidence="1">
    <location>
        <begin position="46"/>
        <end position="66"/>
    </location>
</feature>
<accession>A0A2K8L9C5</accession>